<reference evidence="2" key="2">
    <citation type="submission" date="2015-01" db="EMBL/GenBank/DDBJ databases">
        <title>Evolutionary Origins and Diversification of the Mycorrhizal Mutualists.</title>
        <authorList>
            <consortium name="DOE Joint Genome Institute"/>
            <consortium name="Mycorrhizal Genomics Consortium"/>
            <person name="Kohler A."/>
            <person name="Kuo A."/>
            <person name="Nagy L.G."/>
            <person name="Floudas D."/>
            <person name="Copeland A."/>
            <person name="Barry K.W."/>
            <person name="Cichocki N."/>
            <person name="Veneault-Fourrey C."/>
            <person name="LaButti K."/>
            <person name="Lindquist E.A."/>
            <person name="Lipzen A."/>
            <person name="Lundell T."/>
            <person name="Morin E."/>
            <person name="Murat C."/>
            <person name="Riley R."/>
            <person name="Ohm R."/>
            <person name="Sun H."/>
            <person name="Tunlid A."/>
            <person name="Henrissat B."/>
            <person name="Grigoriev I.V."/>
            <person name="Hibbett D.S."/>
            <person name="Martin F."/>
        </authorList>
    </citation>
    <scope>NUCLEOTIDE SEQUENCE [LARGE SCALE GENOMIC DNA]</scope>
    <source>
        <strain evidence="2">ATCC 200175</strain>
    </source>
</reference>
<evidence type="ECO:0000313" key="2">
    <source>
        <dbReference type="Proteomes" id="UP000053647"/>
    </source>
</evidence>
<dbReference type="GO" id="GO:0016787">
    <property type="term" value="F:hydrolase activity"/>
    <property type="evidence" value="ECO:0007669"/>
    <property type="project" value="UniProtKB-KW"/>
</dbReference>
<dbReference type="Proteomes" id="UP000053647">
    <property type="component" value="Unassembled WGS sequence"/>
</dbReference>
<reference evidence="1 2" key="1">
    <citation type="submission" date="2014-06" db="EMBL/GenBank/DDBJ databases">
        <authorList>
            <consortium name="DOE Joint Genome Institute"/>
            <person name="Kuo A."/>
            <person name="Kohler A."/>
            <person name="Nagy L.G."/>
            <person name="Floudas D."/>
            <person name="Copeland A."/>
            <person name="Barry K.W."/>
            <person name="Cichocki N."/>
            <person name="Veneault-Fourrey C."/>
            <person name="LaButti K."/>
            <person name="Lindquist E.A."/>
            <person name="Lipzen A."/>
            <person name="Lundell T."/>
            <person name="Morin E."/>
            <person name="Murat C."/>
            <person name="Sun H."/>
            <person name="Tunlid A."/>
            <person name="Henrissat B."/>
            <person name="Grigoriev I.V."/>
            <person name="Hibbett D.S."/>
            <person name="Martin F."/>
            <person name="Nordberg H.P."/>
            <person name="Cantor M.N."/>
            <person name="Hua S.X."/>
        </authorList>
    </citation>
    <scope>NUCLEOTIDE SEQUENCE [LARGE SCALE GENOMIC DNA]</scope>
    <source>
        <strain evidence="1 2">ATCC 200175</strain>
    </source>
</reference>
<sequence>MGINSSFLQVPFLNLMSNIRERAGEVRIRVGGNTQETATLVDSLPGGVMIMKAEIDPNNPTQTPALLYTAEVFNLLGNISALVNVKWFLGIPFNDTSNLRLGIAEVGEAVLDPPGYLLGFQVGNEVRTASIHPRTLLNDCS</sequence>
<dbReference type="Gene3D" id="3.20.20.80">
    <property type="entry name" value="Glycosidases"/>
    <property type="match status" value="1"/>
</dbReference>
<feature type="non-terminal residue" evidence="1">
    <location>
        <position position="141"/>
    </location>
</feature>
<keyword evidence="1" id="KW-0378">Hydrolase</keyword>
<gene>
    <name evidence="1" type="ORF">PAXINDRAFT_100096</name>
</gene>
<dbReference type="OrthoDB" id="2673530at2759"/>
<organism evidence="1 2">
    <name type="scientific">Paxillus involutus ATCC 200175</name>
    <dbReference type="NCBI Taxonomy" id="664439"/>
    <lineage>
        <taxon>Eukaryota</taxon>
        <taxon>Fungi</taxon>
        <taxon>Dikarya</taxon>
        <taxon>Basidiomycota</taxon>
        <taxon>Agaricomycotina</taxon>
        <taxon>Agaricomycetes</taxon>
        <taxon>Agaricomycetidae</taxon>
        <taxon>Boletales</taxon>
        <taxon>Paxilineae</taxon>
        <taxon>Paxillaceae</taxon>
        <taxon>Paxillus</taxon>
    </lineage>
</organism>
<evidence type="ECO:0000313" key="1">
    <source>
        <dbReference type="EMBL" id="KIJ14355.1"/>
    </source>
</evidence>
<keyword evidence="2" id="KW-1185">Reference proteome</keyword>
<dbReference type="HOGENOM" id="CLU_1829985_0_0_1"/>
<dbReference type="InterPro" id="IPR052974">
    <property type="entry name" value="GH79_Enzymes"/>
</dbReference>
<name>A0A0C9TFG3_PAXIN</name>
<dbReference type="PANTHER" id="PTHR36183">
    <property type="entry name" value="BETA-GLUCURONIDASE"/>
    <property type="match status" value="1"/>
</dbReference>
<dbReference type="PANTHER" id="PTHR36183:SF2">
    <property type="entry name" value="BETA-GLUCURONIDASE C-TERMINAL DOMAIN-CONTAINING PROTEIN"/>
    <property type="match status" value="1"/>
</dbReference>
<dbReference type="AlphaFoldDB" id="A0A0C9TFG3"/>
<dbReference type="EMBL" id="KN819343">
    <property type="protein sequence ID" value="KIJ14355.1"/>
    <property type="molecule type" value="Genomic_DNA"/>
</dbReference>
<protein>
    <submittedName>
        <fullName evidence="1">Glycoside hydrolase family 79 protein</fullName>
    </submittedName>
</protein>
<proteinExistence type="predicted"/>
<accession>A0A0C9TFG3</accession>